<reference evidence="1 2" key="1">
    <citation type="submission" date="2016-05" db="EMBL/GenBank/DDBJ databases">
        <title>Genomic and physiological characterization of Planctopirus sp. isolated from fresh water lake.</title>
        <authorList>
            <person name="Subhash Y."/>
            <person name="Ramana C."/>
        </authorList>
    </citation>
    <scope>NUCLEOTIDE SEQUENCE [LARGE SCALE GENOMIC DNA]</scope>
    <source>
        <strain evidence="1 2">JC280</strain>
    </source>
</reference>
<dbReference type="STRING" id="1841610.A6X21_09170"/>
<dbReference type="Proteomes" id="UP000094828">
    <property type="component" value="Unassembled WGS sequence"/>
</dbReference>
<dbReference type="EMBL" id="LYDR01000137">
    <property type="protein sequence ID" value="ODA29260.1"/>
    <property type="molecule type" value="Genomic_DNA"/>
</dbReference>
<organism evidence="1 2">
    <name type="scientific">Planctopirus hydrillae</name>
    <dbReference type="NCBI Taxonomy" id="1841610"/>
    <lineage>
        <taxon>Bacteria</taxon>
        <taxon>Pseudomonadati</taxon>
        <taxon>Planctomycetota</taxon>
        <taxon>Planctomycetia</taxon>
        <taxon>Planctomycetales</taxon>
        <taxon>Planctomycetaceae</taxon>
        <taxon>Planctopirus</taxon>
    </lineage>
</organism>
<sequence>MPTRLSKQNQCQTTHVFTLADGSEMALVVRPPTYEEVLHERSLVFMGLSAQVRYRIETVLTGWKDVLDEEDKPIEFSLDRFAELCRQHADLYMKAADIVSRFFFMDRAEQKN</sequence>
<gene>
    <name evidence="1" type="ORF">A6X21_09170</name>
</gene>
<dbReference type="RefSeq" id="WP_068850023.1">
    <property type="nucleotide sequence ID" value="NZ_LYDR01000137.1"/>
</dbReference>
<keyword evidence="2" id="KW-1185">Reference proteome</keyword>
<comment type="caution">
    <text evidence="1">The sequence shown here is derived from an EMBL/GenBank/DDBJ whole genome shotgun (WGS) entry which is preliminary data.</text>
</comment>
<dbReference type="AlphaFoldDB" id="A0A1C3E7N1"/>
<proteinExistence type="predicted"/>
<accession>A0A1C3E7N1</accession>
<protein>
    <submittedName>
        <fullName evidence="1">Uncharacterized protein</fullName>
    </submittedName>
</protein>
<name>A0A1C3E7N1_9PLAN</name>
<evidence type="ECO:0000313" key="1">
    <source>
        <dbReference type="EMBL" id="ODA29260.1"/>
    </source>
</evidence>
<evidence type="ECO:0000313" key="2">
    <source>
        <dbReference type="Proteomes" id="UP000094828"/>
    </source>
</evidence>